<reference evidence="1" key="1">
    <citation type="submission" date="2014-12" db="EMBL/GenBank/DDBJ databases">
        <title>Insight into the proteome of Arion vulgaris.</title>
        <authorList>
            <person name="Aradska J."/>
            <person name="Bulat T."/>
            <person name="Smidak R."/>
            <person name="Sarate P."/>
            <person name="Gangsoo J."/>
            <person name="Sialana F."/>
            <person name="Bilban M."/>
            <person name="Lubec G."/>
        </authorList>
    </citation>
    <scope>NUCLEOTIDE SEQUENCE</scope>
    <source>
        <tissue evidence="1">Skin</tissue>
    </source>
</reference>
<organism evidence="1">
    <name type="scientific">Arion vulgaris</name>
    <dbReference type="NCBI Taxonomy" id="1028688"/>
    <lineage>
        <taxon>Eukaryota</taxon>
        <taxon>Metazoa</taxon>
        <taxon>Spiralia</taxon>
        <taxon>Lophotrochozoa</taxon>
        <taxon>Mollusca</taxon>
        <taxon>Gastropoda</taxon>
        <taxon>Heterobranchia</taxon>
        <taxon>Euthyneura</taxon>
        <taxon>Panpulmonata</taxon>
        <taxon>Eupulmonata</taxon>
        <taxon>Stylommatophora</taxon>
        <taxon>Helicina</taxon>
        <taxon>Arionoidea</taxon>
        <taxon>Arionidae</taxon>
        <taxon>Arion</taxon>
    </lineage>
</organism>
<evidence type="ECO:0000313" key="1">
    <source>
        <dbReference type="EMBL" id="CEK95729.1"/>
    </source>
</evidence>
<sequence>MYADGFYDMLVIQSYSALQLLSKTSAKSDFLNYNEDVPSTAPFSSPNKRLIINCNVPLIINHVY</sequence>
<dbReference type="EMBL" id="HACG01048864">
    <property type="protein sequence ID" value="CEK95729.1"/>
    <property type="molecule type" value="Transcribed_RNA"/>
</dbReference>
<gene>
    <name evidence="1" type="primary">ORF208466</name>
</gene>
<accession>A0A0B7BR22</accession>
<protein>
    <submittedName>
        <fullName evidence="1">Uncharacterized protein</fullName>
    </submittedName>
</protein>
<proteinExistence type="predicted"/>
<dbReference type="AlphaFoldDB" id="A0A0B7BR22"/>
<feature type="non-terminal residue" evidence="1">
    <location>
        <position position="64"/>
    </location>
</feature>
<name>A0A0B7BR22_9EUPU</name>